<dbReference type="Gene3D" id="3.30.1150.10">
    <property type="match status" value="1"/>
</dbReference>
<evidence type="ECO:0000256" key="3">
    <source>
        <dbReference type="ARBA" id="ARBA00022448"/>
    </source>
</evidence>
<proteinExistence type="inferred from homology"/>
<dbReference type="AlphaFoldDB" id="A0A679HMF1"/>
<evidence type="ECO:0000256" key="2">
    <source>
        <dbReference type="ARBA" id="ARBA00006555"/>
    </source>
</evidence>
<evidence type="ECO:0000313" key="12">
    <source>
        <dbReference type="Proteomes" id="UP000500882"/>
    </source>
</evidence>
<dbReference type="GO" id="GO:0055085">
    <property type="term" value="P:transmembrane transport"/>
    <property type="evidence" value="ECO:0007669"/>
    <property type="project" value="InterPro"/>
</dbReference>
<keyword evidence="5" id="KW-0997">Cell inner membrane</keyword>
<dbReference type="InterPro" id="IPR051045">
    <property type="entry name" value="TonB-dependent_transducer"/>
</dbReference>
<gene>
    <name evidence="11" type="ORF">BatF92_19800</name>
</gene>
<dbReference type="Pfam" id="PF03544">
    <property type="entry name" value="TonB_C"/>
    <property type="match status" value="1"/>
</dbReference>
<keyword evidence="8" id="KW-1133">Transmembrane helix</keyword>
<dbReference type="EMBL" id="AP022660">
    <property type="protein sequence ID" value="BCA50038.1"/>
    <property type="molecule type" value="Genomic_DNA"/>
</dbReference>
<dbReference type="PROSITE" id="PS52015">
    <property type="entry name" value="TONB_CTD"/>
    <property type="match status" value="1"/>
</dbReference>
<accession>A0A679HMF1</accession>
<dbReference type="PANTHER" id="PTHR33446">
    <property type="entry name" value="PROTEIN TONB-RELATED"/>
    <property type="match status" value="1"/>
</dbReference>
<keyword evidence="7" id="KW-0653">Protein transport</keyword>
<keyword evidence="9" id="KW-0472">Membrane</keyword>
<evidence type="ECO:0000256" key="9">
    <source>
        <dbReference type="ARBA" id="ARBA00023136"/>
    </source>
</evidence>
<comment type="similarity">
    <text evidence="2">Belongs to the TonB family.</text>
</comment>
<dbReference type="FunFam" id="3.30.1150.10:FF:000002">
    <property type="entry name" value="Energy transducer TonB"/>
    <property type="match status" value="1"/>
</dbReference>
<dbReference type="SUPFAM" id="SSF74653">
    <property type="entry name" value="TolA/TonB C-terminal domain"/>
    <property type="match status" value="1"/>
</dbReference>
<dbReference type="GO" id="GO:0015031">
    <property type="term" value="P:protein transport"/>
    <property type="evidence" value="ECO:0007669"/>
    <property type="project" value="UniProtKB-KW"/>
</dbReference>
<evidence type="ECO:0000256" key="7">
    <source>
        <dbReference type="ARBA" id="ARBA00022927"/>
    </source>
</evidence>
<name>A0A679HMF1_BACT4</name>
<dbReference type="NCBIfam" id="TIGR01352">
    <property type="entry name" value="tonB_Cterm"/>
    <property type="match status" value="1"/>
</dbReference>
<evidence type="ECO:0000256" key="1">
    <source>
        <dbReference type="ARBA" id="ARBA00004383"/>
    </source>
</evidence>
<dbReference type="InterPro" id="IPR006260">
    <property type="entry name" value="TonB/TolA_C"/>
</dbReference>
<comment type="subcellular location">
    <subcellularLocation>
        <location evidence="1">Cell inner membrane</location>
        <topology evidence="1">Single-pass membrane protein</topology>
        <orientation evidence="1">Periplasmic side</orientation>
    </subcellularLocation>
</comment>
<dbReference type="PANTHER" id="PTHR33446:SF2">
    <property type="entry name" value="PROTEIN TONB"/>
    <property type="match status" value="1"/>
</dbReference>
<dbReference type="GO" id="GO:0098797">
    <property type="term" value="C:plasma membrane protein complex"/>
    <property type="evidence" value="ECO:0007669"/>
    <property type="project" value="TreeGrafter"/>
</dbReference>
<keyword evidence="6" id="KW-0812">Transmembrane</keyword>
<evidence type="ECO:0000256" key="8">
    <source>
        <dbReference type="ARBA" id="ARBA00022989"/>
    </source>
</evidence>
<sequence length="267" mass="29134">MKDIRRQIAEANDIEFITSECQYQGDCLGTCPKCEAEVRYLEQQLERKRMAGKAITILGISAGLVAMAPMTSCSSSPNKGTSQETISDSTNASVMFGEICPTPVEDTIPMVEKDTESIVAPPPLEAPFSTSGEILIQKEPDSTNMTLVGFVPPTMDEAPSANDTLDVAAVMPEFPGGAQELMKFISANIEYPEIAQGDMGQGRVIVRFIVDKEGNIIQPKVVRSVDPYLDKEALRIVGLMPKWKPGELDDGTKVAVRFTIPVMFRQQ</sequence>
<reference evidence="11 12" key="1">
    <citation type="submission" date="2020-02" db="EMBL/GenBank/DDBJ databases">
        <title>Whole-genome sequencing and comparative analysis of the genomes of Bacteroides thetaiotaomicron and Escherichia coli isolated from a healthy resident in Vietnam.</title>
        <authorList>
            <person name="Mohsin M."/>
            <person name="Tanaka K."/>
            <person name="Kawahara R."/>
            <person name="Kondo S."/>
            <person name="Noguchi H."/>
            <person name="Motooka D."/>
            <person name="Nakamura S."/>
            <person name="Khong D.T."/>
            <person name="Nguyen T.N."/>
            <person name="Tran H.T."/>
            <person name="Yamamoto Y."/>
        </authorList>
    </citation>
    <scope>NUCLEOTIDE SEQUENCE [LARGE SCALE GENOMIC DNA]</scope>
    <source>
        <strain evidence="11 12">F9-2</strain>
    </source>
</reference>
<dbReference type="Proteomes" id="UP000500882">
    <property type="component" value="Chromosome"/>
</dbReference>
<dbReference type="InterPro" id="IPR037682">
    <property type="entry name" value="TonB_C"/>
</dbReference>
<dbReference type="GO" id="GO:0031992">
    <property type="term" value="F:energy transducer activity"/>
    <property type="evidence" value="ECO:0007669"/>
    <property type="project" value="TreeGrafter"/>
</dbReference>
<protein>
    <submittedName>
        <fullName evidence="11">Energry transducer TonB</fullName>
    </submittedName>
</protein>
<feature type="domain" description="TonB C-terminal" evidence="10">
    <location>
        <begin position="176"/>
        <end position="267"/>
    </location>
</feature>
<organism evidence="11 12">
    <name type="scientific">Bacteroides thetaiotaomicron</name>
    <dbReference type="NCBI Taxonomy" id="818"/>
    <lineage>
        <taxon>Bacteria</taxon>
        <taxon>Pseudomonadati</taxon>
        <taxon>Bacteroidota</taxon>
        <taxon>Bacteroidia</taxon>
        <taxon>Bacteroidales</taxon>
        <taxon>Bacteroidaceae</taxon>
        <taxon>Bacteroides</taxon>
    </lineage>
</organism>
<evidence type="ECO:0000313" key="11">
    <source>
        <dbReference type="EMBL" id="BCA50038.1"/>
    </source>
</evidence>
<evidence type="ECO:0000256" key="6">
    <source>
        <dbReference type="ARBA" id="ARBA00022692"/>
    </source>
</evidence>
<evidence type="ECO:0000256" key="4">
    <source>
        <dbReference type="ARBA" id="ARBA00022475"/>
    </source>
</evidence>
<evidence type="ECO:0000259" key="10">
    <source>
        <dbReference type="PROSITE" id="PS52015"/>
    </source>
</evidence>
<keyword evidence="3" id="KW-0813">Transport</keyword>
<evidence type="ECO:0000256" key="5">
    <source>
        <dbReference type="ARBA" id="ARBA00022519"/>
    </source>
</evidence>
<keyword evidence="4" id="KW-1003">Cell membrane</keyword>